<keyword evidence="1" id="KW-0456">Lyase</keyword>
<dbReference type="GO" id="GO:0004300">
    <property type="term" value="F:enoyl-CoA hydratase activity"/>
    <property type="evidence" value="ECO:0007669"/>
    <property type="project" value="UniProtKB-EC"/>
</dbReference>
<name>A0AA36ULG9_9NEIS</name>
<gene>
    <name evidence="1" type="ORF">HMPREF9418_0441</name>
</gene>
<evidence type="ECO:0000313" key="1">
    <source>
        <dbReference type="EMBL" id="EGQ78216.1"/>
    </source>
</evidence>
<reference evidence="1 2" key="1">
    <citation type="submission" date="2011-05" db="EMBL/GenBank/DDBJ databases">
        <authorList>
            <person name="Muzny D."/>
            <person name="Qin X."/>
            <person name="Deng J."/>
            <person name="Jiang H."/>
            <person name="Liu Y."/>
            <person name="Qu J."/>
            <person name="Song X.-Z."/>
            <person name="Zhang L."/>
            <person name="Thornton R."/>
            <person name="Coyle M."/>
            <person name="Francisco L."/>
            <person name="Jackson L."/>
            <person name="Javaid M."/>
            <person name="Korchina V."/>
            <person name="Kovar C."/>
            <person name="Mata R."/>
            <person name="Mathew T."/>
            <person name="Ngo R."/>
            <person name="Nguyen L."/>
            <person name="Nguyen N."/>
            <person name="Okwuonu G."/>
            <person name="Ongeri F."/>
            <person name="Pham C."/>
            <person name="Simmons D."/>
            <person name="Wilczek-Boney K."/>
            <person name="Hale W."/>
            <person name="Jakkamsetti A."/>
            <person name="Pham P."/>
            <person name="Ruth R."/>
            <person name="San Lucas F."/>
            <person name="Warren J."/>
            <person name="Zhang J."/>
            <person name="Zhao Z."/>
            <person name="Zhou C."/>
            <person name="Zhu D."/>
            <person name="Lee S."/>
            <person name="Bess C."/>
            <person name="Blankenburg K."/>
            <person name="Forbes L."/>
            <person name="Fu Q."/>
            <person name="Gubbala S."/>
            <person name="Hirani K."/>
            <person name="Jayaseelan J.C."/>
            <person name="Lara F."/>
            <person name="Munidasa M."/>
            <person name="Palculict T."/>
            <person name="Patil S."/>
            <person name="Pu L.-L."/>
            <person name="Saada N."/>
            <person name="Tang L."/>
            <person name="Weissenberger G."/>
            <person name="Zhu Y."/>
            <person name="Hemphill L."/>
            <person name="Shang Y."/>
            <person name="Youmans B."/>
            <person name="Ayvaz T."/>
            <person name="Ross M."/>
            <person name="Santibanez J."/>
            <person name="Aqrawi P."/>
            <person name="Gross S."/>
            <person name="Joshi V."/>
            <person name="Fowler G."/>
            <person name="Nazareth L."/>
            <person name="Reid J."/>
            <person name="Worley K."/>
            <person name="Petrosino J."/>
            <person name="Highlander S."/>
            <person name="Gibbs R."/>
        </authorList>
    </citation>
    <scope>NUCLEOTIDE SEQUENCE [LARGE SCALE GENOMIC DNA]</scope>
    <source>
        <strain evidence="1 2">ATCC 33926</strain>
    </source>
</reference>
<organism evidence="1 2">
    <name type="scientific">Neisseria macacae ATCC 33926</name>
    <dbReference type="NCBI Taxonomy" id="997348"/>
    <lineage>
        <taxon>Bacteria</taxon>
        <taxon>Pseudomonadati</taxon>
        <taxon>Pseudomonadota</taxon>
        <taxon>Betaproteobacteria</taxon>
        <taxon>Neisseriales</taxon>
        <taxon>Neisseriaceae</taxon>
        <taxon>Neisseria</taxon>
    </lineage>
</organism>
<comment type="caution">
    <text evidence="1">The sequence shown here is derived from an EMBL/GenBank/DDBJ whole genome shotgun (WGS) entry which is preliminary data.</text>
</comment>
<protein>
    <submittedName>
        <fullName evidence="1">Enoyl-CoA hydratase</fullName>
        <ecNumber evidence="1">4.2.1.17</ecNumber>
    </submittedName>
</protein>
<dbReference type="PROSITE" id="PS51257">
    <property type="entry name" value="PROKAR_LIPOPROTEIN"/>
    <property type="match status" value="1"/>
</dbReference>
<sequence length="49" mass="5059">MSSEKTIGLWPLFTIYGCIVKNLTGLASGGNGFFSCISGSLGKMGEDGI</sequence>
<evidence type="ECO:0000313" key="2">
    <source>
        <dbReference type="Proteomes" id="UP000004982"/>
    </source>
</evidence>
<proteinExistence type="predicted"/>
<dbReference type="EMBL" id="AFQE01000022">
    <property type="protein sequence ID" value="EGQ78216.1"/>
    <property type="molecule type" value="Genomic_DNA"/>
</dbReference>
<dbReference type="Proteomes" id="UP000004982">
    <property type="component" value="Unassembled WGS sequence"/>
</dbReference>
<accession>A0AA36ULG9</accession>
<dbReference type="EC" id="4.2.1.17" evidence="1"/>
<dbReference type="AlphaFoldDB" id="A0AA36ULG9"/>